<evidence type="ECO:0000256" key="2">
    <source>
        <dbReference type="SAM" id="SignalP"/>
    </source>
</evidence>
<dbReference type="KEGG" id="lcre:Pla8534_06630"/>
<dbReference type="RefSeq" id="WP_197442964.1">
    <property type="nucleotide sequence ID" value="NZ_CP036433.1"/>
</dbReference>
<feature type="signal peptide" evidence="2">
    <location>
        <begin position="1"/>
        <end position="28"/>
    </location>
</feature>
<gene>
    <name evidence="4" type="primary">pkn1_6</name>
    <name evidence="4" type="ORF">Pla8534_06630</name>
</gene>
<keyword evidence="4" id="KW-0418">Kinase</keyword>
<reference evidence="4 5" key="1">
    <citation type="submission" date="2019-02" db="EMBL/GenBank/DDBJ databases">
        <title>Deep-cultivation of Planctomycetes and their phenomic and genomic characterization uncovers novel biology.</title>
        <authorList>
            <person name="Wiegand S."/>
            <person name="Jogler M."/>
            <person name="Boedeker C."/>
            <person name="Pinto D."/>
            <person name="Vollmers J."/>
            <person name="Rivas-Marin E."/>
            <person name="Kohn T."/>
            <person name="Peeters S.H."/>
            <person name="Heuer A."/>
            <person name="Rast P."/>
            <person name="Oberbeckmann S."/>
            <person name="Bunk B."/>
            <person name="Jeske O."/>
            <person name="Meyerdierks A."/>
            <person name="Storesund J.E."/>
            <person name="Kallscheuer N."/>
            <person name="Luecker S."/>
            <person name="Lage O.M."/>
            <person name="Pohl T."/>
            <person name="Merkel B.J."/>
            <person name="Hornburger P."/>
            <person name="Mueller R.-W."/>
            <person name="Bruemmer F."/>
            <person name="Labrenz M."/>
            <person name="Spormann A.M."/>
            <person name="Op den Camp H."/>
            <person name="Overmann J."/>
            <person name="Amann R."/>
            <person name="Jetten M.S.M."/>
            <person name="Mascher T."/>
            <person name="Medema M.H."/>
            <person name="Devos D.P."/>
            <person name="Kaster A.-K."/>
            <person name="Ovreas L."/>
            <person name="Rohde M."/>
            <person name="Galperin M.Y."/>
            <person name="Jogler C."/>
        </authorList>
    </citation>
    <scope>NUCLEOTIDE SEQUENCE [LARGE SCALE GENOMIC DNA]</scope>
    <source>
        <strain evidence="4 5">Pla85_3_4</strain>
    </source>
</reference>
<evidence type="ECO:0000259" key="3">
    <source>
        <dbReference type="Pfam" id="PF03781"/>
    </source>
</evidence>
<evidence type="ECO:0000256" key="1">
    <source>
        <dbReference type="SAM" id="MobiDB-lite"/>
    </source>
</evidence>
<proteinExistence type="predicted"/>
<keyword evidence="5" id="KW-1185">Reference proteome</keyword>
<feature type="chain" id="PRO_5021696750" evidence="2">
    <location>
        <begin position="29"/>
        <end position="393"/>
    </location>
</feature>
<dbReference type="InterPro" id="IPR042095">
    <property type="entry name" value="SUMF_sf"/>
</dbReference>
<feature type="region of interest" description="Disordered" evidence="1">
    <location>
        <begin position="35"/>
        <end position="68"/>
    </location>
</feature>
<dbReference type="Proteomes" id="UP000317648">
    <property type="component" value="Chromosome"/>
</dbReference>
<accession>A0A518DM23</accession>
<feature type="compositionally biased region" description="Low complexity" evidence="1">
    <location>
        <begin position="49"/>
        <end position="59"/>
    </location>
</feature>
<evidence type="ECO:0000313" key="4">
    <source>
        <dbReference type="EMBL" id="QDU92890.1"/>
    </source>
</evidence>
<evidence type="ECO:0000313" key="5">
    <source>
        <dbReference type="Proteomes" id="UP000317648"/>
    </source>
</evidence>
<dbReference type="SUPFAM" id="SSF56436">
    <property type="entry name" value="C-type lectin-like"/>
    <property type="match status" value="1"/>
</dbReference>
<protein>
    <submittedName>
        <fullName evidence="4">Serine/threonine-protein kinase pkn1</fullName>
        <ecNumber evidence="4">2.7.11.1</ecNumber>
    </submittedName>
</protein>
<dbReference type="GO" id="GO:0120147">
    <property type="term" value="F:formylglycine-generating oxidase activity"/>
    <property type="evidence" value="ECO:0007669"/>
    <property type="project" value="TreeGrafter"/>
</dbReference>
<dbReference type="EMBL" id="CP036433">
    <property type="protein sequence ID" value="QDU92890.1"/>
    <property type="molecule type" value="Genomic_DNA"/>
</dbReference>
<dbReference type="EC" id="2.7.11.1" evidence="4"/>
<name>A0A518DM23_9BACT</name>
<organism evidence="4 5">
    <name type="scientific">Lignipirellula cremea</name>
    <dbReference type="NCBI Taxonomy" id="2528010"/>
    <lineage>
        <taxon>Bacteria</taxon>
        <taxon>Pseudomonadati</taxon>
        <taxon>Planctomycetota</taxon>
        <taxon>Planctomycetia</taxon>
        <taxon>Pirellulales</taxon>
        <taxon>Pirellulaceae</taxon>
        <taxon>Lignipirellula</taxon>
    </lineage>
</organism>
<dbReference type="InterPro" id="IPR051043">
    <property type="entry name" value="Sulfatase_Mod_Factor_Kinase"/>
</dbReference>
<dbReference type="PROSITE" id="PS51257">
    <property type="entry name" value="PROKAR_LIPOPROTEIN"/>
    <property type="match status" value="1"/>
</dbReference>
<dbReference type="InterPro" id="IPR005532">
    <property type="entry name" value="SUMF_dom"/>
</dbReference>
<dbReference type="AlphaFoldDB" id="A0A518DM23"/>
<dbReference type="GO" id="GO:0004674">
    <property type="term" value="F:protein serine/threonine kinase activity"/>
    <property type="evidence" value="ECO:0007669"/>
    <property type="project" value="UniProtKB-EC"/>
</dbReference>
<dbReference type="Pfam" id="PF03781">
    <property type="entry name" value="FGE-sulfatase"/>
    <property type="match status" value="1"/>
</dbReference>
<dbReference type="PANTHER" id="PTHR23150:SF19">
    <property type="entry name" value="FORMYLGLYCINE-GENERATING ENZYME"/>
    <property type="match status" value="1"/>
</dbReference>
<dbReference type="PANTHER" id="PTHR23150">
    <property type="entry name" value="SULFATASE MODIFYING FACTOR 1, 2"/>
    <property type="match status" value="1"/>
</dbReference>
<sequence precursor="true">MHHPPMKTPHHRQTSLVLLLLAATVVLAGGCSGGPEDPAGTSASKSNSPAGATKAAPAKPAGPPVLTSASTGMELLLIPAGQFDMGAPPTEKGRGHDENPVHRVEISRPFYLGKYEVTRGEFRQVMGRVPPVSLVPVVDPALTGEAAEAAAVATEITAAAIRQTNEAFAPEQERQPVHHVTWYDCVEFCNQLSEKEGLPPYYQLSDVQREEVAEVTSGTYLFGAGEMVVSAQVAILGGVGYRLPTEAEWEYACRARTKTPFHFGRVALGGEANFDAREPYPTTSHVNAKKPGESLGRPAPVGSYPPNGFGLHDMHGNVSEWCNDLYDADYYQRSPARNPMGAQTTAEPSHPLRGGAWIWWPEFCRSAARGSSLPGNRQNNFAGFRVARSLAKP</sequence>
<keyword evidence="2" id="KW-0732">Signal</keyword>
<dbReference type="Gene3D" id="3.90.1580.10">
    <property type="entry name" value="paralog of FGE (formylglycine-generating enzyme)"/>
    <property type="match status" value="1"/>
</dbReference>
<feature type="domain" description="Sulfatase-modifying factor enzyme-like" evidence="3">
    <location>
        <begin position="74"/>
        <end position="388"/>
    </location>
</feature>
<dbReference type="InterPro" id="IPR016187">
    <property type="entry name" value="CTDL_fold"/>
</dbReference>
<keyword evidence="4" id="KW-0808">Transferase</keyword>